<proteinExistence type="predicted"/>
<evidence type="ECO:0000313" key="1">
    <source>
        <dbReference type="EMBL" id="KAI0031059.1"/>
    </source>
</evidence>
<gene>
    <name evidence="1" type="ORF">K488DRAFT_39337</name>
</gene>
<evidence type="ECO:0000313" key="2">
    <source>
        <dbReference type="Proteomes" id="UP000814128"/>
    </source>
</evidence>
<accession>A0ACB8QGY0</accession>
<protein>
    <submittedName>
        <fullName evidence="1">Uncharacterized protein</fullName>
    </submittedName>
</protein>
<keyword evidence="2" id="KW-1185">Reference proteome</keyword>
<dbReference type="Proteomes" id="UP000814128">
    <property type="component" value="Unassembled WGS sequence"/>
</dbReference>
<sequence>VLDSRAAVYEKLERPKDALKDAKKVIDLAPQHWHGYYRSAKLFYLLRKYPAALVMARMALERLQTGSQNHAR</sequence>
<reference evidence="1" key="1">
    <citation type="submission" date="2021-02" db="EMBL/GenBank/DDBJ databases">
        <authorList>
            <consortium name="DOE Joint Genome Institute"/>
            <person name="Ahrendt S."/>
            <person name="Looney B.P."/>
            <person name="Miyauchi S."/>
            <person name="Morin E."/>
            <person name="Drula E."/>
            <person name="Courty P.E."/>
            <person name="Chicoki N."/>
            <person name="Fauchery L."/>
            <person name="Kohler A."/>
            <person name="Kuo A."/>
            <person name="Labutti K."/>
            <person name="Pangilinan J."/>
            <person name="Lipzen A."/>
            <person name="Riley R."/>
            <person name="Andreopoulos W."/>
            <person name="He G."/>
            <person name="Johnson J."/>
            <person name="Barry K.W."/>
            <person name="Grigoriev I.V."/>
            <person name="Nagy L."/>
            <person name="Hibbett D."/>
            <person name="Henrissat B."/>
            <person name="Matheny P.B."/>
            <person name="Labbe J."/>
            <person name="Martin F."/>
        </authorList>
    </citation>
    <scope>NUCLEOTIDE SEQUENCE</scope>
    <source>
        <strain evidence="1">EC-137</strain>
    </source>
</reference>
<dbReference type="EMBL" id="MU273594">
    <property type="protein sequence ID" value="KAI0031059.1"/>
    <property type="molecule type" value="Genomic_DNA"/>
</dbReference>
<comment type="caution">
    <text evidence="1">The sequence shown here is derived from an EMBL/GenBank/DDBJ whole genome shotgun (WGS) entry which is preliminary data.</text>
</comment>
<name>A0ACB8QGY0_9AGAM</name>
<reference evidence="1" key="2">
    <citation type="journal article" date="2022" name="New Phytol.">
        <title>Evolutionary transition to the ectomycorrhizal habit in the genomes of a hyperdiverse lineage of mushroom-forming fungi.</title>
        <authorList>
            <person name="Looney B."/>
            <person name="Miyauchi S."/>
            <person name="Morin E."/>
            <person name="Drula E."/>
            <person name="Courty P.E."/>
            <person name="Kohler A."/>
            <person name="Kuo A."/>
            <person name="LaButti K."/>
            <person name="Pangilinan J."/>
            <person name="Lipzen A."/>
            <person name="Riley R."/>
            <person name="Andreopoulos W."/>
            <person name="He G."/>
            <person name="Johnson J."/>
            <person name="Nolan M."/>
            <person name="Tritt A."/>
            <person name="Barry K.W."/>
            <person name="Grigoriev I.V."/>
            <person name="Nagy L.G."/>
            <person name="Hibbett D."/>
            <person name="Henrissat B."/>
            <person name="Matheny P.B."/>
            <person name="Labbe J."/>
            <person name="Martin F.M."/>
        </authorList>
    </citation>
    <scope>NUCLEOTIDE SEQUENCE</scope>
    <source>
        <strain evidence="1">EC-137</strain>
    </source>
</reference>
<feature type="non-terminal residue" evidence="1">
    <location>
        <position position="1"/>
    </location>
</feature>
<feature type="non-terminal residue" evidence="1">
    <location>
        <position position="72"/>
    </location>
</feature>
<organism evidence="1 2">
    <name type="scientific">Vararia minispora EC-137</name>
    <dbReference type="NCBI Taxonomy" id="1314806"/>
    <lineage>
        <taxon>Eukaryota</taxon>
        <taxon>Fungi</taxon>
        <taxon>Dikarya</taxon>
        <taxon>Basidiomycota</taxon>
        <taxon>Agaricomycotina</taxon>
        <taxon>Agaricomycetes</taxon>
        <taxon>Russulales</taxon>
        <taxon>Lachnocladiaceae</taxon>
        <taxon>Vararia</taxon>
    </lineage>
</organism>